<organism evidence="4 5">
    <name type="scientific">Mycobacterium kubicae</name>
    <dbReference type="NCBI Taxonomy" id="120959"/>
    <lineage>
        <taxon>Bacteria</taxon>
        <taxon>Bacillati</taxon>
        <taxon>Actinomycetota</taxon>
        <taxon>Actinomycetes</taxon>
        <taxon>Mycobacteriales</taxon>
        <taxon>Mycobacteriaceae</taxon>
        <taxon>Mycobacterium</taxon>
        <taxon>Mycobacterium simiae complex</taxon>
    </lineage>
</organism>
<dbReference type="PANTHER" id="PTHR33495">
    <property type="entry name" value="ANTI-SIGMA FACTOR ANTAGONIST TM_1081-RELATED-RELATED"/>
    <property type="match status" value="1"/>
</dbReference>
<dbReference type="AlphaFoldDB" id="A0AAX1JG34"/>
<dbReference type="CDD" id="cd07043">
    <property type="entry name" value="STAS_anti-anti-sigma_factors"/>
    <property type="match status" value="1"/>
</dbReference>
<dbReference type="SUPFAM" id="SSF52091">
    <property type="entry name" value="SpoIIaa-like"/>
    <property type="match status" value="1"/>
</dbReference>
<accession>A0AAX1JG34</accession>
<proteinExistence type="inferred from homology"/>
<gene>
    <name evidence="4" type="ORF">I2456_03815</name>
</gene>
<dbReference type="RefSeq" id="WP_085075079.1">
    <property type="nucleotide sequence ID" value="NZ_BLKU01000002.1"/>
</dbReference>
<dbReference type="Proteomes" id="UP000663583">
    <property type="component" value="Chromosome"/>
</dbReference>
<evidence type="ECO:0000256" key="1">
    <source>
        <dbReference type="ARBA" id="ARBA00009013"/>
    </source>
</evidence>
<dbReference type="InterPro" id="IPR003658">
    <property type="entry name" value="Anti-sigma_ant"/>
</dbReference>
<dbReference type="PROSITE" id="PS50801">
    <property type="entry name" value="STAS"/>
    <property type="match status" value="1"/>
</dbReference>
<dbReference type="EMBL" id="CP065047">
    <property type="protein sequence ID" value="QPI40520.1"/>
    <property type="molecule type" value="Genomic_DNA"/>
</dbReference>
<feature type="domain" description="STAS" evidence="3">
    <location>
        <begin position="4"/>
        <end position="117"/>
    </location>
</feature>
<protein>
    <recommendedName>
        <fullName evidence="2">Anti-sigma factor antagonist</fullName>
    </recommendedName>
</protein>
<dbReference type="InterPro" id="IPR036513">
    <property type="entry name" value="STAS_dom_sf"/>
</dbReference>
<dbReference type="KEGG" id="mku:I2456_03815"/>
<sequence>MELLAVEHAARDDAIFVHVKGDVDSSTVDELVTHLTEALRLAATHPAQLVIVDLKAVTFFGSAGLNAILDCHEAGVAAGTSVRLVADHAQVLQPIEVTLLNRIFDIYPTVDDALQRDQPTED</sequence>
<dbReference type="InterPro" id="IPR002645">
    <property type="entry name" value="STAS_dom"/>
</dbReference>
<evidence type="ECO:0000256" key="2">
    <source>
        <dbReference type="RuleBase" id="RU003749"/>
    </source>
</evidence>
<name>A0AAX1JG34_9MYCO</name>
<dbReference type="Gene3D" id="3.30.750.24">
    <property type="entry name" value="STAS domain"/>
    <property type="match status" value="1"/>
</dbReference>
<reference evidence="4" key="1">
    <citation type="submission" date="2020-11" db="EMBL/GenBank/DDBJ databases">
        <title>Intraspecies plasmid and genomic variation of Mycobacterium kubicae revealed by the complete genome sequences of two clinical isolates.</title>
        <authorList>
            <person name="Hendrix J.R."/>
            <person name="Epperson L.E."/>
            <person name="Honda J.R."/>
            <person name="Strong M."/>
        </authorList>
    </citation>
    <scope>NUCLEOTIDE SEQUENCE</scope>
    <source>
        <strain evidence="4">JCM 13573</strain>
    </source>
</reference>
<dbReference type="PANTHER" id="PTHR33495:SF2">
    <property type="entry name" value="ANTI-SIGMA FACTOR ANTAGONIST TM_1081-RELATED"/>
    <property type="match status" value="1"/>
</dbReference>
<evidence type="ECO:0000313" key="5">
    <source>
        <dbReference type="Proteomes" id="UP000663583"/>
    </source>
</evidence>
<evidence type="ECO:0000259" key="3">
    <source>
        <dbReference type="PROSITE" id="PS50801"/>
    </source>
</evidence>
<dbReference type="Pfam" id="PF01740">
    <property type="entry name" value="STAS"/>
    <property type="match status" value="1"/>
</dbReference>
<dbReference type="GO" id="GO:0043856">
    <property type="term" value="F:anti-sigma factor antagonist activity"/>
    <property type="evidence" value="ECO:0007669"/>
    <property type="project" value="InterPro"/>
</dbReference>
<dbReference type="NCBIfam" id="TIGR00377">
    <property type="entry name" value="ant_ant_sig"/>
    <property type="match status" value="1"/>
</dbReference>
<comment type="similarity">
    <text evidence="1 2">Belongs to the anti-sigma-factor antagonist family.</text>
</comment>
<evidence type="ECO:0000313" key="4">
    <source>
        <dbReference type="EMBL" id="QPI40520.1"/>
    </source>
</evidence>